<sequence>MNASGTRADDRPRGGLTALCLAVTINWGILFYALPTAVTPIAADTGWSPTLITGIYSCGLVLSAVLGVPVGRLLDRTGPRALMTGGALVGTAALLLAAWSPHVLVFTLAWLLAGAAQTATLYPPAIAVITRWYGAERVRPLTALTLFGAFASTVFSPITAFLVEHLGWHGAFAALAGILLVTSVPLHWFFLNAHWTDAQATTHRQTPADARAHVRAIARRPRFVMLQAVMLLAGFTMTAVTINIIPLLLSRGMEYGLAAVVLGLVGAGQVIGRLLYPLLSFRGRPAARTILVYGSGAACLWGLALTPGPLWLLIVLAIAAGAARGCDTLLRATAVSDRWGTRNFGALNGRFSMPLTIGAALAPVAGPAIAGWVGGYALMAVVMAGGLTVAAVLAART</sequence>
<dbReference type="RefSeq" id="WP_344306829.1">
    <property type="nucleotide sequence ID" value="NZ_BAAANO010000005.1"/>
</dbReference>
<evidence type="ECO:0000256" key="6">
    <source>
        <dbReference type="SAM" id="Phobius"/>
    </source>
</evidence>
<dbReference type="PANTHER" id="PTHR43385">
    <property type="entry name" value="RIBOFLAVIN TRANSPORTER RIBJ"/>
    <property type="match status" value="1"/>
</dbReference>
<evidence type="ECO:0000256" key="1">
    <source>
        <dbReference type="ARBA" id="ARBA00004651"/>
    </source>
</evidence>
<comment type="subcellular location">
    <subcellularLocation>
        <location evidence="1">Cell membrane</location>
        <topology evidence="1">Multi-pass membrane protein</topology>
    </subcellularLocation>
</comment>
<keyword evidence="9" id="KW-1185">Reference proteome</keyword>
<evidence type="ECO:0000256" key="3">
    <source>
        <dbReference type="ARBA" id="ARBA00022692"/>
    </source>
</evidence>
<organism evidence="8 9">
    <name type="scientific">Brevibacterium samyangense</name>
    <dbReference type="NCBI Taxonomy" id="366888"/>
    <lineage>
        <taxon>Bacteria</taxon>
        <taxon>Bacillati</taxon>
        <taxon>Actinomycetota</taxon>
        <taxon>Actinomycetes</taxon>
        <taxon>Micrococcales</taxon>
        <taxon>Brevibacteriaceae</taxon>
        <taxon>Brevibacterium</taxon>
    </lineage>
</organism>
<feature type="transmembrane region" description="Helical" evidence="6">
    <location>
        <begin position="168"/>
        <end position="191"/>
    </location>
</feature>
<feature type="transmembrane region" description="Helical" evidence="6">
    <location>
        <begin position="54"/>
        <end position="74"/>
    </location>
</feature>
<reference evidence="8 9" key="1">
    <citation type="journal article" date="2019" name="Int. J. Syst. Evol. Microbiol.">
        <title>The Global Catalogue of Microorganisms (GCM) 10K type strain sequencing project: providing services to taxonomists for standard genome sequencing and annotation.</title>
        <authorList>
            <consortium name="The Broad Institute Genomics Platform"/>
            <consortium name="The Broad Institute Genome Sequencing Center for Infectious Disease"/>
            <person name="Wu L."/>
            <person name="Ma J."/>
        </authorList>
    </citation>
    <scope>NUCLEOTIDE SEQUENCE [LARGE SCALE GENOMIC DNA]</scope>
    <source>
        <strain evidence="8 9">JCM 14546</strain>
    </source>
</reference>
<feature type="transmembrane region" description="Helical" evidence="6">
    <location>
        <begin position="376"/>
        <end position="395"/>
    </location>
</feature>
<dbReference type="InterPro" id="IPR020846">
    <property type="entry name" value="MFS_dom"/>
</dbReference>
<dbReference type="InterPro" id="IPR036259">
    <property type="entry name" value="MFS_trans_sf"/>
</dbReference>
<feature type="transmembrane region" description="Helical" evidence="6">
    <location>
        <begin position="16"/>
        <end position="34"/>
    </location>
</feature>
<feature type="transmembrane region" description="Helical" evidence="6">
    <location>
        <begin position="141"/>
        <end position="162"/>
    </location>
</feature>
<feature type="transmembrane region" description="Helical" evidence="6">
    <location>
        <begin position="255"/>
        <end position="275"/>
    </location>
</feature>
<name>A0ABN2T890_9MICO</name>
<protein>
    <submittedName>
        <fullName evidence="8">MFS transporter</fullName>
    </submittedName>
</protein>
<keyword evidence="4 6" id="KW-1133">Transmembrane helix</keyword>
<evidence type="ECO:0000259" key="7">
    <source>
        <dbReference type="PROSITE" id="PS50850"/>
    </source>
</evidence>
<dbReference type="CDD" id="cd17355">
    <property type="entry name" value="MFS_YcxA_like"/>
    <property type="match status" value="1"/>
</dbReference>
<dbReference type="EMBL" id="BAAANO010000005">
    <property type="protein sequence ID" value="GAA2000784.1"/>
    <property type="molecule type" value="Genomic_DNA"/>
</dbReference>
<dbReference type="Gene3D" id="1.20.1250.20">
    <property type="entry name" value="MFS general substrate transporter like domains"/>
    <property type="match status" value="1"/>
</dbReference>
<keyword evidence="3 6" id="KW-0812">Transmembrane</keyword>
<evidence type="ECO:0000256" key="4">
    <source>
        <dbReference type="ARBA" id="ARBA00022989"/>
    </source>
</evidence>
<comment type="caution">
    <text evidence="8">The sequence shown here is derived from an EMBL/GenBank/DDBJ whole genome shotgun (WGS) entry which is preliminary data.</text>
</comment>
<feature type="domain" description="Major facilitator superfamily (MFS) profile" evidence="7">
    <location>
        <begin position="16"/>
        <end position="397"/>
    </location>
</feature>
<proteinExistence type="predicted"/>
<feature type="transmembrane region" description="Helical" evidence="6">
    <location>
        <begin position="105"/>
        <end position="129"/>
    </location>
</feature>
<dbReference type="InterPro" id="IPR011701">
    <property type="entry name" value="MFS"/>
</dbReference>
<evidence type="ECO:0000313" key="9">
    <source>
        <dbReference type="Proteomes" id="UP001500755"/>
    </source>
</evidence>
<keyword evidence="5 6" id="KW-0472">Membrane</keyword>
<dbReference type="PROSITE" id="PS50850">
    <property type="entry name" value="MFS"/>
    <property type="match status" value="1"/>
</dbReference>
<accession>A0ABN2T890</accession>
<dbReference type="SUPFAM" id="SSF103473">
    <property type="entry name" value="MFS general substrate transporter"/>
    <property type="match status" value="1"/>
</dbReference>
<dbReference type="PANTHER" id="PTHR43385:SF1">
    <property type="entry name" value="RIBOFLAVIN TRANSPORTER RIBJ"/>
    <property type="match status" value="1"/>
</dbReference>
<feature type="transmembrane region" description="Helical" evidence="6">
    <location>
        <begin position="81"/>
        <end position="99"/>
    </location>
</feature>
<evidence type="ECO:0000256" key="5">
    <source>
        <dbReference type="ARBA" id="ARBA00023136"/>
    </source>
</evidence>
<evidence type="ECO:0000313" key="8">
    <source>
        <dbReference type="EMBL" id="GAA2000784.1"/>
    </source>
</evidence>
<feature type="transmembrane region" description="Helical" evidence="6">
    <location>
        <begin position="223"/>
        <end position="249"/>
    </location>
</feature>
<gene>
    <name evidence="8" type="ORF">GCM10009755_05950</name>
</gene>
<evidence type="ECO:0000256" key="2">
    <source>
        <dbReference type="ARBA" id="ARBA00022448"/>
    </source>
</evidence>
<dbReference type="Pfam" id="PF07690">
    <property type="entry name" value="MFS_1"/>
    <property type="match status" value="1"/>
</dbReference>
<keyword evidence="2" id="KW-0813">Transport</keyword>
<dbReference type="Proteomes" id="UP001500755">
    <property type="component" value="Unassembled WGS sequence"/>
</dbReference>
<dbReference type="InterPro" id="IPR052983">
    <property type="entry name" value="MFS_Riboflavin_Transporter"/>
</dbReference>